<organism evidence="14 15">
    <name type="scientific">Heterodermia speciosa</name>
    <dbReference type="NCBI Taxonomy" id="116794"/>
    <lineage>
        <taxon>Eukaryota</taxon>
        <taxon>Fungi</taxon>
        <taxon>Dikarya</taxon>
        <taxon>Ascomycota</taxon>
        <taxon>Pezizomycotina</taxon>
        <taxon>Lecanoromycetes</taxon>
        <taxon>OSLEUM clade</taxon>
        <taxon>Lecanoromycetidae</taxon>
        <taxon>Caliciales</taxon>
        <taxon>Physciaceae</taxon>
        <taxon>Heterodermia</taxon>
    </lineage>
</organism>
<dbReference type="SMART" id="SM00382">
    <property type="entry name" value="AAA"/>
    <property type="match status" value="2"/>
</dbReference>
<evidence type="ECO:0000256" key="6">
    <source>
        <dbReference type="ARBA" id="ARBA00023136"/>
    </source>
</evidence>
<evidence type="ECO:0000256" key="9">
    <source>
        <dbReference type="ARBA" id="ARBA00034920"/>
    </source>
</evidence>
<feature type="compositionally biased region" description="Basic and acidic residues" evidence="12">
    <location>
        <begin position="1360"/>
        <end position="1373"/>
    </location>
</feature>
<evidence type="ECO:0000256" key="5">
    <source>
        <dbReference type="ARBA" id="ARBA00022840"/>
    </source>
</evidence>
<gene>
    <name evidence="14" type="primary">PEX6</name>
    <name evidence="14" type="ORF">HETSPECPRED_004527</name>
</gene>
<comment type="similarity">
    <text evidence="1">Belongs to the AAA ATPase family.</text>
</comment>
<dbReference type="FunFam" id="3.40.50.300:FF:000109">
    <property type="entry name" value="Peroxisomal biogenesis factor 6"/>
    <property type="match status" value="1"/>
</dbReference>
<dbReference type="Pfam" id="PF23315">
    <property type="entry name" value="PEX6_4th"/>
    <property type="match status" value="1"/>
</dbReference>
<dbReference type="InterPro" id="IPR003593">
    <property type="entry name" value="AAA+_ATPase"/>
</dbReference>
<dbReference type="GO" id="GO:0005778">
    <property type="term" value="C:peroxisomal membrane"/>
    <property type="evidence" value="ECO:0007669"/>
    <property type="project" value="UniProtKB-SubCell"/>
</dbReference>
<reference evidence="14" key="1">
    <citation type="submission" date="2021-03" db="EMBL/GenBank/DDBJ databases">
        <authorList>
            <person name="Tagirdzhanova G."/>
        </authorList>
    </citation>
    <scope>NUCLEOTIDE SEQUENCE</scope>
</reference>
<dbReference type="EMBL" id="CAJPDS010000028">
    <property type="protein sequence ID" value="CAF9921405.1"/>
    <property type="molecule type" value="Genomic_DNA"/>
</dbReference>
<dbReference type="GO" id="GO:0016887">
    <property type="term" value="F:ATP hydrolysis activity"/>
    <property type="evidence" value="ECO:0007669"/>
    <property type="project" value="InterPro"/>
</dbReference>
<evidence type="ECO:0000256" key="10">
    <source>
        <dbReference type="ARBA" id="ARBA00048778"/>
    </source>
</evidence>
<dbReference type="FunFam" id="1.10.8.60:FF:000039">
    <property type="entry name" value="peroxisome biogenesis factor 6"/>
    <property type="match status" value="1"/>
</dbReference>
<dbReference type="InterPro" id="IPR047533">
    <property type="entry name" value="RecA-like_PEX6_r2"/>
</dbReference>
<dbReference type="InterPro" id="IPR003960">
    <property type="entry name" value="ATPase_AAA_CS"/>
</dbReference>
<dbReference type="OrthoDB" id="5553750at2759"/>
<dbReference type="GO" id="GO:0005524">
    <property type="term" value="F:ATP binding"/>
    <property type="evidence" value="ECO:0007669"/>
    <property type="project" value="UniProtKB-KW"/>
</dbReference>
<keyword evidence="3" id="KW-0547">Nucleotide-binding</keyword>
<dbReference type="Proteomes" id="UP000664521">
    <property type="component" value="Unassembled WGS sequence"/>
</dbReference>
<keyword evidence="6" id="KW-0472">Membrane</keyword>
<sequence>MEDEDLVMDHPKRRRRRKENRDPISATLVVASDLKGGLGLISEDLFQHLFDYQHYSALEEDGESPILHAAITPWSPNTPSLIDEAVWTILPVRKAAAGAHSTLTVPTKSTALKLLEEAIGPSPLERDCRSSPGLEIRIIDVQPLVLDLVVISVDGDALDQHEDVQARFGGGFSSTYTNGSTNKSKGKNKSVPHGSLESTGSSGTRSQEDRLTGAVRDALTSLPVIHQHENLPLPLPTHPITHVPLPPAKIIYCEPVNQGIVAPSTRIVIDRESRAKESRLAHSSLAYRGALKNLMAEEEDEASNESYYSAEEDDENGVLPASGSDCSTSADESSDEANSDSDSSENIISMTTPALARVSPGIQSSLTAATPRANGEQIDGIRTPGSVYSNYTATTARNDTAGLGRLFTPRALLRQIPNGLLHPKPAIDEDDGCRIFVDVKLLLKLGCFSGDWVKVETAQIDKGGHWGLNTFKDDDNEVGDFSVMKVYGLPGLSPAFSARKRTTNVSSRRSSFNNAPYAQPITPEAWLSPLFLANLGNPQSIRLTLLSTTSGEGMTRVPKLAQNKIPGSMMPPIAKELTLLSIPTPLSTELGIQSSMMAAIKDHFHYKRRILRQGDLIAVVMDVTASRLLGQTSPSFEIDSDLQQLLAINCGNRSTIKTDRGAAWYRVAQIVSGQPDQDPPLQEQNVWGGTFSVEPGSTRMTEAGRGQSRIPKTDQQWEYYLGLKATPKSPAVSSIIDIATGKTSRPHVTPLRRRLRELIAASTCSRAIELKMDPVVILLYSNQRNIGKATVASQAASDIGNHIFTIDGYELTTEGTAGGADIKTEAIFQARIERAISCGLAFTVVLVRHVEALTADRMITAFKDAASQCRVIIATTTDIDKIPDAMRGLFTHEIEVTAPDEVEREHLLCDIIQERGISITPDVDLAAIAVKSAALVAGDLVDIVERATVIREDRLTSLLQTNSSTIKTAPIPLIRDIIVSGGSSARCVTKLDFSSALEAARKNFADAIGAPKIPNVSWDDVGGLTNVKDAVMETIQLPLERPELFAKGMKKRSGILFYGPPGTGKTLLAKAIATEFSLNFFSVKGPELLNMYIGESEANVRRVFQRARDARPCVVFFDELDSVAPKRGNQGDSGGVMDRIVSQILAELDGMSDGEQGARGGVFVIGATNRPDLLDQALLRPGRFDKMLYLGVADSHDKQLTILEALTRKFTLDPSLDLRMVAESLPFTYTGADLYALASDAMLKAITRQADAVDRKIKTLPGGPVTTAYFFDHLATEADIAVRVTEADFEVAKRDLVGSVSAKELEHYARVQASFEGSDSKEEKSQRNLAPHSIKGPMPTRAKDRKKPVGETAGVEDVFTEPKGKGKVRRLESSDDDDDEAYITSNDFQATPEKPGRSNGAAGFGAGSIQDEEAMYG</sequence>
<dbReference type="Pfam" id="PF23120">
    <property type="entry name" value="PEX6_N"/>
    <property type="match status" value="1"/>
</dbReference>
<keyword evidence="4" id="KW-0378">Hydrolase</keyword>
<comment type="caution">
    <text evidence="14">The sequence shown here is derived from an EMBL/GenBank/DDBJ whole genome shotgun (WGS) entry which is preliminary data.</text>
</comment>
<dbReference type="Pfam" id="PF00004">
    <property type="entry name" value="AAA"/>
    <property type="match status" value="2"/>
</dbReference>
<dbReference type="Gene3D" id="3.40.50.300">
    <property type="entry name" value="P-loop containing nucleotide triphosphate hydrolases"/>
    <property type="match status" value="2"/>
</dbReference>
<feature type="region of interest" description="Disordered" evidence="12">
    <location>
        <begin position="1"/>
        <end position="20"/>
    </location>
</feature>
<evidence type="ECO:0000256" key="2">
    <source>
        <dbReference type="ARBA" id="ARBA00022593"/>
    </source>
</evidence>
<evidence type="ECO:0000259" key="13">
    <source>
        <dbReference type="SMART" id="SM00382"/>
    </source>
</evidence>
<evidence type="ECO:0000313" key="15">
    <source>
        <dbReference type="Proteomes" id="UP000664521"/>
    </source>
</evidence>
<dbReference type="PANTHER" id="PTHR23077">
    <property type="entry name" value="AAA-FAMILY ATPASE"/>
    <property type="match status" value="1"/>
</dbReference>
<keyword evidence="5" id="KW-0067">ATP-binding</keyword>
<keyword evidence="15" id="KW-1185">Reference proteome</keyword>
<evidence type="ECO:0000256" key="7">
    <source>
        <dbReference type="ARBA" id="ARBA00034691"/>
    </source>
</evidence>
<dbReference type="CDD" id="cd19527">
    <property type="entry name" value="RecA-like_PEX6_r2"/>
    <property type="match status" value="1"/>
</dbReference>
<dbReference type="GO" id="GO:0005829">
    <property type="term" value="C:cytosol"/>
    <property type="evidence" value="ECO:0007669"/>
    <property type="project" value="TreeGrafter"/>
</dbReference>
<feature type="domain" description="AAA+ ATPase" evidence="13">
    <location>
        <begin position="773"/>
        <end position="900"/>
    </location>
</feature>
<evidence type="ECO:0000256" key="8">
    <source>
        <dbReference type="ARBA" id="ARBA00034811"/>
    </source>
</evidence>
<evidence type="ECO:0000256" key="11">
    <source>
        <dbReference type="ARBA" id="ARBA00062700"/>
    </source>
</evidence>
<dbReference type="InterPro" id="IPR050168">
    <property type="entry name" value="AAA_ATPase_domain"/>
</dbReference>
<keyword evidence="2" id="KW-0962">Peroxisome biogenesis</keyword>
<dbReference type="Gene3D" id="1.10.8.60">
    <property type="match status" value="2"/>
</dbReference>
<name>A0A8H3FD40_9LECA</name>
<evidence type="ECO:0000256" key="12">
    <source>
        <dbReference type="SAM" id="MobiDB-lite"/>
    </source>
</evidence>
<feature type="region of interest" description="Disordered" evidence="12">
    <location>
        <begin position="1313"/>
        <end position="1417"/>
    </location>
</feature>
<feature type="region of interest" description="Disordered" evidence="12">
    <location>
        <begin position="168"/>
        <end position="210"/>
    </location>
</feature>
<dbReference type="PANTHER" id="PTHR23077:SF9">
    <property type="entry name" value="PEROXISOMAL ATPASE PEX6"/>
    <property type="match status" value="1"/>
</dbReference>
<evidence type="ECO:0000256" key="1">
    <source>
        <dbReference type="ARBA" id="ARBA00006914"/>
    </source>
</evidence>
<evidence type="ECO:0000256" key="4">
    <source>
        <dbReference type="ARBA" id="ARBA00022801"/>
    </source>
</evidence>
<comment type="catalytic activity">
    <reaction evidence="10">
        <text>ATP + H2O = ADP + phosphate + H(+)</text>
        <dbReference type="Rhea" id="RHEA:13065"/>
        <dbReference type="ChEBI" id="CHEBI:15377"/>
        <dbReference type="ChEBI" id="CHEBI:15378"/>
        <dbReference type="ChEBI" id="CHEBI:30616"/>
        <dbReference type="ChEBI" id="CHEBI:43474"/>
        <dbReference type="ChEBI" id="CHEBI:456216"/>
    </reaction>
    <physiologicalReaction direction="left-to-right" evidence="10">
        <dbReference type="Rhea" id="RHEA:13066"/>
    </physiologicalReaction>
</comment>
<feature type="compositionally biased region" description="Polar residues" evidence="12">
    <location>
        <begin position="196"/>
        <end position="205"/>
    </location>
</feature>
<feature type="compositionally biased region" description="Acidic residues" evidence="12">
    <location>
        <begin position="332"/>
        <end position="343"/>
    </location>
</feature>
<feature type="region of interest" description="Disordered" evidence="12">
    <location>
        <begin position="296"/>
        <end position="345"/>
    </location>
</feature>
<dbReference type="SUPFAM" id="SSF52540">
    <property type="entry name" value="P-loop containing nucleoside triphosphate hydrolases"/>
    <property type="match status" value="2"/>
</dbReference>
<dbReference type="PROSITE" id="PS00674">
    <property type="entry name" value="AAA"/>
    <property type="match status" value="1"/>
</dbReference>
<dbReference type="InterPro" id="IPR003959">
    <property type="entry name" value="ATPase_AAA_core"/>
</dbReference>
<proteinExistence type="inferred from homology"/>
<dbReference type="InterPro" id="IPR027417">
    <property type="entry name" value="P-loop_NTPase"/>
</dbReference>
<comment type="subunit">
    <text evidence="11">Interacts with PEX1; forming the PEX1-PEX6 AAA ATPase complex, which is composed of a heterohexamer formed by a trimer of PEX1-PEX6 dimers.</text>
</comment>
<feature type="domain" description="AAA+ ATPase" evidence="13">
    <location>
        <begin position="1051"/>
        <end position="1194"/>
    </location>
</feature>
<dbReference type="GO" id="GO:0016558">
    <property type="term" value="P:protein import into peroxisome matrix"/>
    <property type="evidence" value="ECO:0007669"/>
    <property type="project" value="TreeGrafter"/>
</dbReference>
<comment type="subcellular location">
    <subcellularLocation>
        <location evidence="7">Peroxisome membrane</location>
        <topology evidence="7">Peripheral membrane protein</topology>
        <orientation evidence="7">Cytoplasmic side</orientation>
    </subcellularLocation>
</comment>
<protein>
    <recommendedName>
        <fullName evidence="8">Peroxisomal ATPase PEX6</fullName>
    </recommendedName>
    <alternativeName>
        <fullName evidence="9">Peroxin-6</fullName>
    </alternativeName>
</protein>
<accession>A0A8H3FD40</accession>
<dbReference type="InterPro" id="IPR056995">
    <property type="entry name" value="PEX6_4th_dom"/>
</dbReference>
<evidence type="ECO:0000256" key="3">
    <source>
        <dbReference type="ARBA" id="ARBA00022741"/>
    </source>
</evidence>
<evidence type="ECO:0000313" key="14">
    <source>
        <dbReference type="EMBL" id="CAF9921405.1"/>
    </source>
</evidence>
<feature type="compositionally biased region" description="Low complexity" evidence="12">
    <location>
        <begin position="322"/>
        <end position="331"/>
    </location>
</feature>